<dbReference type="InterPro" id="IPR058807">
    <property type="entry name" value="ScoMcrA_N"/>
</dbReference>
<sequence length="743" mass="82479">MSQLSQLRSPAAVQAAIDEFVQLGRTKFLARHGYGKSRDFLVRDPKTGTDCDSKAIAGVAFGKQFPEQGPLTADSFSGGEATVVPALTRLGFRIIRIGEDWSEEEVLATVEDYFDMLRAEAAGEPYNKSEHNQALRQLLNGRSKSSVELKHQNISAVLDALGLPYINGYKPRGNSQLLLRKSVHAYVLEHQQTVGALVDALEEVKLPGDKTYRAALVEPPAREVLVRTPASLRQRLPRKFDYAARDEANRKLGRAGEQWVIGYEQQRLTELGHPELFQRLDWVSDTQGDGAGFDILSFEEDAHERFIEVKTTNGGVGSSFLVSHNELEFSKEAGDQFGFADEFFHASEASARVDDLPVSISAVLMAEACNIGLEPLIRSNVPALTRHRLNWTKANYLRAETITSANARLVDFQATLPLAQIWGGGEVASADGMRFVTPVRTINAGPNRKYFGNNRGITWYNFVSDQYSGFHGIVIPGTLRDSIFVLEGLLEQETGLNPTEIMTDTAGASELVFGLFWLLGYQFSPRLADAGASVFWRMDHDADYGVLNDIARGQSDPRKIVLQWDEMIRTAGSLKLGKVQVSVLVRSLLKSERPSGLTQAIIEVGRINKTLYLLNYIDDEDYRRRILTQLNRGESRHAVARAICHGQKGEIRKRYTDGQEDQLGTLGLVTNAVVLWNTIYMQAALDHLRAQGETLNDEDIARLSPLCHGHINMLGHYSFTLAELVTKGHLRPLKEASEAENVA</sequence>
<evidence type="ECO:0000256" key="2">
    <source>
        <dbReference type="ARBA" id="ARBA00022578"/>
    </source>
</evidence>
<evidence type="ECO:0000259" key="6">
    <source>
        <dbReference type="Pfam" id="PF26345"/>
    </source>
</evidence>
<dbReference type="GO" id="GO:0004803">
    <property type="term" value="F:transposase activity"/>
    <property type="evidence" value="ECO:0007669"/>
    <property type="project" value="InterPro"/>
</dbReference>
<accession>A0A2U8SZV1</accession>
<dbReference type="EMBL" id="MH061383">
    <property type="protein sequence ID" value="AWM63502.1"/>
    <property type="molecule type" value="Genomic_DNA"/>
</dbReference>
<comment type="similarity">
    <text evidence="1">Belongs to the transposase 7 family.</text>
</comment>
<keyword evidence="3" id="KW-0238">DNA-binding</keyword>
<dbReference type="InterPro" id="IPR002513">
    <property type="entry name" value="Tn3_Tnp_DDE_dom"/>
</dbReference>
<protein>
    <submittedName>
        <fullName evidence="7">DUF3883 containing protein</fullName>
    </submittedName>
</protein>
<evidence type="ECO:0000256" key="3">
    <source>
        <dbReference type="ARBA" id="ARBA00023125"/>
    </source>
</evidence>
<evidence type="ECO:0000259" key="5">
    <source>
        <dbReference type="Pfam" id="PF01526"/>
    </source>
</evidence>
<evidence type="ECO:0000256" key="4">
    <source>
        <dbReference type="ARBA" id="ARBA00023172"/>
    </source>
</evidence>
<keyword evidence="4" id="KW-0233">DNA recombination</keyword>
<dbReference type="Pfam" id="PF01526">
    <property type="entry name" value="DDE_Tnp_Tn3"/>
    <property type="match status" value="1"/>
</dbReference>
<dbReference type="GO" id="GO:0006313">
    <property type="term" value="P:DNA transposition"/>
    <property type="evidence" value="ECO:0007669"/>
    <property type="project" value="InterPro"/>
</dbReference>
<dbReference type="Pfam" id="PF26345">
    <property type="entry name" value="ScoMcrA_N"/>
    <property type="match status" value="1"/>
</dbReference>
<dbReference type="InterPro" id="IPR047653">
    <property type="entry name" value="Tn3-like_transpos"/>
</dbReference>
<dbReference type="GO" id="GO:0003677">
    <property type="term" value="F:DNA binding"/>
    <property type="evidence" value="ECO:0007669"/>
    <property type="project" value="UniProtKB-KW"/>
</dbReference>
<feature type="domain" description="ScoMcrA-like N-terminal head" evidence="6">
    <location>
        <begin position="11"/>
        <end position="94"/>
    </location>
</feature>
<evidence type="ECO:0000313" key="7">
    <source>
        <dbReference type="EMBL" id="AWM63502.1"/>
    </source>
</evidence>
<dbReference type="AlphaFoldDB" id="A0A2U8SZV1"/>
<geneLocation type="plasmid" evidence="7">
    <name>pP6qnrS1</name>
</geneLocation>
<proteinExistence type="inferred from homology"/>
<feature type="domain" description="Tn3 transposase DDE" evidence="5">
    <location>
        <begin position="334"/>
        <end position="717"/>
    </location>
</feature>
<reference evidence="7" key="1">
    <citation type="submission" date="2018-03" db="EMBL/GenBank/DDBJ databases">
        <title>Full characterization of IncR plasmid harboring qnrS1 recovered from a VIM-11producing Pseudomonas aeruginosa.</title>
        <authorList>
            <person name="Elena A."/>
            <person name="Cejas D."/>
            <person name="Gutkind G."/>
            <person name="Radice M."/>
        </authorList>
    </citation>
    <scope>NUCLEOTIDE SEQUENCE</scope>
    <source>
        <plasmid evidence="7">pP6qnrS1</plasmid>
    </source>
</reference>
<name>A0A2U8SZV1_PSEAI</name>
<evidence type="ECO:0000256" key="1">
    <source>
        <dbReference type="ARBA" id="ARBA00009402"/>
    </source>
</evidence>
<keyword evidence="7" id="KW-0614">Plasmid</keyword>
<organism evidence="7">
    <name type="scientific">Pseudomonas aeruginosa</name>
    <dbReference type="NCBI Taxonomy" id="287"/>
    <lineage>
        <taxon>Bacteria</taxon>
        <taxon>Pseudomonadati</taxon>
        <taxon>Pseudomonadota</taxon>
        <taxon>Gammaproteobacteria</taxon>
        <taxon>Pseudomonadales</taxon>
        <taxon>Pseudomonadaceae</taxon>
        <taxon>Pseudomonas</taxon>
    </lineage>
</organism>
<keyword evidence="2" id="KW-0815">Transposition</keyword>
<dbReference type="NCBIfam" id="NF033527">
    <property type="entry name" value="transpos_Tn3"/>
    <property type="match status" value="1"/>
</dbReference>